<reference evidence="1 2" key="1">
    <citation type="journal article" date="2024" name="Plant Biotechnol. J.">
        <title>Dendrobium thyrsiflorum genome and its molecular insights into genes involved in important horticultural traits.</title>
        <authorList>
            <person name="Chen B."/>
            <person name="Wang J.Y."/>
            <person name="Zheng P.J."/>
            <person name="Li K.L."/>
            <person name="Liang Y.M."/>
            <person name="Chen X.F."/>
            <person name="Zhang C."/>
            <person name="Zhao X."/>
            <person name="He X."/>
            <person name="Zhang G.Q."/>
            <person name="Liu Z.J."/>
            <person name="Xu Q."/>
        </authorList>
    </citation>
    <scope>NUCLEOTIDE SEQUENCE [LARGE SCALE GENOMIC DNA]</scope>
    <source>
        <strain evidence="1">GZMU011</strain>
    </source>
</reference>
<dbReference type="Proteomes" id="UP001552299">
    <property type="component" value="Unassembled WGS sequence"/>
</dbReference>
<dbReference type="AlphaFoldDB" id="A0ABD0V7D6"/>
<protein>
    <submittedName>
        <fullName evidence="1">Uncharacterized protein</fullName>
    </submittedName>
</protein>
<gene>
    <name evidence="1" type="ORF">M5K25_009653</name>
</gene>
<sequence>MRSRKLAGGYPLERHPFFAIRTKQEFRIPSPLSLAIALFGDTRVEALSAPLSRELAKGLRPLFFLFLRFFWIGQGPTPTPFSCFGLSSTQLWSKSRSSLLSRA</sequence>
<evidence type="ECO:0000313" key="1">
    <source>
        <dbReference type="EMBL" id="KAL0920513.1"/>
    </source>
</evidence>
<accession>A0ABD0V7D6</accession>
<name>A0ABD0V7D6_DENTH</name>
<dbReference type="EMBL" id="JANQDX010000008">
    <property type="protein sequence ID" value="KAL0920513.1"/>
    <property type="molecule type" value="Genomic_DNA"/>
</dbReference>
<keyword evidence="2" id="KW-1185">Reference proteome</keyword>
<comment type="caution">
    <text evidence="1">The sequence shown here is derived from an EMBL/GenBank/DDBJ whole genome shotgun (WGS) entry which is preliminary data.</text>
</comment>
<evidence type="ECO:0000313" key="2">
    <source>
        <dbReference type="Proteomes" id="UP001552299"/>
    </source>
</evidence>
<proteinExistence type="predicted"/>
<organism evidence="1 2">
    <name type="scientific">Dendrobium thyrsiflorum</name>
    <name type="common">Pinecone-like raceme dendrobium</name>
    <name type="synonym">Orchid</name>
    <dbReference type="NCBI Taxonomy" id="117978"/>
    <lineage>
        <taxon>Eukaryota</taxon>
        <taxon>Viridiplantae</taxon>
        <taxon>Streptophyta</taxon>
        <taxon>Embryophyta</taxon>
        <taxon>Tracheophyta</taxon>
        <taxon>Spermatophyta</taxon>
        <taxon>Magnoliopsida</taxon>
        <taxon>Liliopsida</taxon>
        <taxon>Asparagales</taxon>
        <taxon>Orchidaceae</taxon>
        <taxon>Epidendroideae</taxon>
        <taxon>Malaxideae</taxon>
        <taxon>Dendrobiinae</taxon>
        <taxon>Dendrobium</taxon>
    </lineage>
</organism>